<dbReference type="InterPro" id="IPR029045">
    <property type="entry name" value="ClpP/crotonase-like_dom_sf"/>
</dbReference>
<dbReference type="GO" id="GO:0006635">
    <property type="term" value="P:fatty acid beta-oxidation"/>
    <property type="evidence" value="ECO:0007669"/>
    <property type="project" value="TreeGrafter"/>
</dbReference>
<keyword evidence="4" id="KW-1185">Reference proteome</keyword>
<dbReference type="PANTHER" id="PTHR11941:SF54">
    <property type="entry name" value="ENOYL-COA HYDRATASE, MITOCHONDRIAL"/>
    <property type="match status" value="1"/>
</dbReference>
<sequence>MNYNREEITVSGGKAEIIHLQMNDQNSLTGSNMKELAVILKEIRNDSSKKGVILTSDHEKFFCNGLDADNLLSTPKEKLLDEVGGIVVLFGELILFDKPLITEVTGYAMGGGAVITVASDYKYMYDGKGRIGFTEVNVGLPLPGSFIDRIKMCVEPRYWSEVCLEGTVYKAVEAKKIGLIDEIAATKEELRKISLKKLDSLSKIPMSAYRSTKNMLNGGLIAKLEQYQKETAYAFQQPGVIDNLLEAMTALKEKRRPNLK</sequence>
<comment type="similarity">
    <text evidence="1 2">Belongs to the enoyl-CoA hydratase/isomerase family.</text>
</comment>
<evidence type="ECO:0000313" key="3">
    <source>
        <dbReference type="EMBL" id="TGN11013.1"/>
    </source>
</evidence>
<dbReference type="AlphaFoldDB" id="A0A4R9LR82"/>
<dbReference type="PROSITE" id="PS00166">
    <property type="entry name" value="ENOYL_COA_HYDRATASE"/>
    <property type="match status" value="1"/>
</dbReference>
<name>A0A4R9LR82_9LEPT</name>
<keyword evidence="3" id="KW-0413">Isomerase</keyword>
<comment type="caution">
    <text evidence="3">The sequence shown here is derived from an EMBL/GenBank/DDBJ whole genome shotgun (WGS) entry which is preliminary data.</text>
</comment>
<dbReference type="SUPFAM" id="SSF52096">
    <property type="entry name" value="ClpP/crotonase"/>
    <property type="match status" value="1"/>
</dbReference>
<evidence type="ECO:0000313" key="4">
    <source>
        <dbReference type="Proteomes" id="UP000298264"/>
    </source>
</evidence>
<gene>
    <name evidence="3" type="ORF">EHS11_07550</name>
</gene>
<dbReference type="Pfam" id="PF00378">
    <property type="entry name" value="ECH_1"/>
    <property type="match status" value="1"/>
</dbReference>
<dbReference type="GO" id="GO:0016853">
    <property type="term" value="F:isomerase activity"/>
    <property type="evidence" value="ECO:0007669"/>
    <property type="project" value="UniProtKB-KW"/>
</dbReference>
<dbReference type="EMBL" id="RQHV01000042">
    <property type="protein sequence ID" value="TGN11013.1"/>
    <property type="molecule type" value="Genomic_DNA"/>
</dbReference>
<dbReference type="PANTHER" id="PTHR11941">
    <property type="entry name" value="ENOYL-COA HYDRATASE-RELATED"/>
    <property type="match status" value="1"/>
</dbReference>
<dbReference type="InterPro" id="IPR001753">
    <property type="entry name" value="Enoyl-CoA_hydra/iso"/>
</dbReference>
<dbReference type="CDD" id="cd06558">
    <property type="entry name" value="crotonase-like"/>
    <property type="match status" value="1"/>
</dbReference>
<dbReference type="RefSeq" id="WP_135763772.1">
    <property type="nucleotide sequence ID" value="NZ_RQHV01000042.1"/>
</dbReference>
<reference evidence="3" key="1">
    <citation type="journal article" date="2019" name="PLoS Negl. Trop. Dis.">
        <title>Revisiting the worldwide diversity of Leptospira species in the environment.</title>
        <authorList>
            <person name="Vincent A.T."/>
            <person name="Schiettekatte O."/>
            <person name="Bourhy P."/>
            <person name="Veyrier F.J."/>
            <person name="Picardeau M."/>
        </authorList>
    </citation>
    <scope>NUCLEOTIDE SEQUENCE [LARGE SCALE GENOMIC DNA]</scope>
    <source>
        <strain evidence="3">201400974</strain>
    </source>
</reference>
<evidence type="ECO:0000256" key="2">
    <source>
        <dbReference type="RuleBase" id="RU003707"/>
    </source>
</evidence>
<dbReference type="Gene3D" id="3.90.226.10">
    <property type="entry name" value="2-enoyl-CoA Hydratase, Chain A, domain 1"/>
    <property type="match status" value="1"/>
</dbReference>
<protein>
    <submittedName>
        <fullName evidence="3">Enoyl-CoA hydratase/isomerase family protein</fullName>
    </submittedName>
</protein>
<evidence type="ECO:0000256" key="1">
    <source>
        <dbReference type="ARBA" id="ARBA00005254"/>
    </source>
</evidence>
<dbReference type="Proteomes" id="UP000298264">
    <property type="component" value="Unassembled WGS sequence"/>
</dbReference>
<accession>A0A4R9LR82</accession>
<organism evidence="3 4">
    <name type="scientific">Leptospira ilyithenensis</name>
    <dbReference type="NCBI Taxonomy" id="2484901"/>
    <lineage>
        <taxon>Bacteria</taxon>
        <taxon>Pseudomonadati</taxon>
        <taxon>Spirochaetota</taxon>
        <taxon>Spirochaetia</taxon>
        <taxon>Leptospirales</taxon>
        <taxon>Leptospiraceae</taxon>
        <taxon>Leptospira</taxon>
    </lineage>
</organism>
<proteinExistence type="inferred from homology"/>
<dbReference type="OrthoDB" id="9807606at2"/>
<dbReference type="InterPro" id="IPR018376">
    <property type="entry name" value="Enoyl-CoA_hyd/isom_CS"/>
</dbReference>